<evidence type="ECO:0000313" key="2">
    <source>
        <dbReference type="Proteomes" id="UP001057279"/>
    </source>
</evidence>
<sequence>MFTGSIYLCQEEAFVFGAGRWRRQKVSVPQTYIKEIRIPLLSKIIDKMASNGRLAVSGICYLSSAECCQILVTDPLISAIFWKFFWLPWVVIAVCRPSNCEPTGKRETEGTPNSELASELLSCHDRSQRKWLMLFTATSWTKQKPIEGAEMQMDQVVGSIICLDGTAVEYVGACERQVLCVENLEKALAKVRTVC</sequence>
<proteinExistence type="predicted"/>
<comment type="caution">
    <text evidence="1">The sequence shown here is derived from an EMBL/GenBank/DDBJ whole genome shotgun (WGS) entry which is preliminary data.</text>
</comment>
<keyword evidence="2" id="KW-1185">Reference proteome</keyword>
<gene>
    <name evidence="1" type="ORF">MJG53_005770</name>
</gene>
<dbReference type="EMBL" id="CM043029">
    <property type="protein sequence ID" value="KAI4585536.1"/>
    <property type="molecule type" value="Genomic_DNA"/>
</dbReference>
<name>A0ACB9V744_9CETA</name>
<reference evidence="1" key="1">
    <citation type="submission" date="2022-03" db="EMBL/GenBank/DDBJ databases">
        <title>Genomic analyses of argali, domestic sheep and their hybrids provide insights into chromosomal evolution, heterosis and genetic basis of agronomic traits.</title>
        <authorList>
            <person name="Li M."/>
        </authorList>
    </citation>
    <scope>NUCLEOTIDE SEQUENCE</scope>
    <source>
        <strain evidence="1">F1 hybrid</strain>
    </source>
</reference>
<accession>A0ACB9V744</accession>
<dbReference type="Proteomes" id="UP001057279">
    <property type="component" value="Linkage Group LG04"/>
</dbReference>
<evidence type="ECO:0000313" key="1">
    <source>
        <dbReference type="EMBL" id="KAI4585536.1"/>
    </source>
</evidence>
<protein>
    <submittedName>
        <fullName evidence="1">Uncharacterized protein</fullName>
    </submittedName>
</protein>
<organism evidence="1 2">
    <name type="scientific">Ovis ammon polii x Ovis aries</name>
    <dbReference type="NCBI Taxonomy" id="2918886"/>
    <lineage>
        <taxon>Eukaryota</taxon>
        <taxon>Metazoa</taxon>
        <taxon>Chordata</taxon>
        <taxon>Craniata</taxon>
        <taxon>Vertebrata</taxon>
        <taxon>Euteleostomi</taxon>
        <taxon>Mammalia</taxon>
        <taxon>Eutheria</taxon>
        <taxon>Laurasiatheria</taxon>
        <taxon>Artiodactyla</taxon>
        <taxon>Ruminantia</taxon>
        <taxon>Pecora</taxon>
        <taxon>Bovidae</taxon>
        <taxon>Caprinae</taxon>
        <taxon>Ovis</taxon>
    </lineage>
</organism>